<evidence type="ECO:0000313" key="3">
    <source>
        <dbReference type="Proteomes" id="UP000798951"/>
    </source>
</evidence>
<organism evidence="2 3">
    <name type="scientific">Nocardia caishijiensis</name>
    <dbReference type="NCBI Taxonomy" id="184756"/>
    <lineage>
        <taxon>Bacteria</taxon>
        <taxon>Bacillati</taxon>
        <taxon>Actinomycetota</taxon>
        <taxon>Actinomycetes</taxon>
        <taxon>Mycobacteriales</taxon>
        <taxon>Nocardiaceae</taxon>
        <taxon>Nocardia</taxon>
    </lineage>
</organism>
<protein>
    <recommendedName>
        <fullName evidence="4">Secreted protein</fullName>
    </recommendedName>
</protein>
<evidence type="ECO:0000256" key="1">
    <source>
        <dbReference type="SAM" id="SignalP"/>
    </source>
</evidence>
<gene>
    <name evidence="2" type="ORF">FNL39_101724</name>
</gene>
<proteinExistence type="predicted"/>
<dbReference type="RefSeq" id="WP_067978461.1">
    <property type="nucleotide sequence ID" value="NZ_VMSD01000001.1"/>
</dbReference>
<name>A0ABQ6YV28_9NOCA</name>
<feature type="signal peptide" evidence="1">
    <location>
        <begin position="1"/>
        <end position="24"/>
    </location>
</feature>
<accession>A0ABQ6YV28</accession>
<evidence type="ECO:0000313" key="2">
    <source>
        <dbReference type="EMBL" id="KAF0849286.1"/>
    </source>
</evidence>
<keyword evidence="1" id="KW-0732">Signal</keyword>
<keyword evidence="3" id="KW-1185">Reference proteome</keyword>
<sequence>MYKVRTLGAAVAVGVALTLFGAQASAVPGLPSGSSEVVTPTAESISTAFPRLVPQSAEGEVGYRGATCWQTDREYIPSANAGDPEFGNWAWQWRCYGGGDGNDPFYRIYAYHSSVDVQSVVAGLPPSSMTTDVNNGREYTNHQYTDNGNKIITTFSGDPQRATFLMFTDGYGTPDEVMNWWRAAPLN</sequence>
<comment type="caution">
    <text evidence="2">The sequence shown here is derived from an EMBL/GenBank/DDBJ whole genome shotgun (WGS) entry which is preliminary data.</text>
</comment>
<dbReference type="EMBL" id="VMSD01000001">
    <property type="protein sequence ID" value="KAF0849286.1"/>
    <property type="molecule type" value="Genomic_DNA"/>
</dbReference>
<reference evidence="2 3" key="1">
    <citation type="submission" date="2019-07" db="EMBL/GenBank/DDBJ databases">
        <title>Genomic Encyclopedia of Type Strains, Phase IV (KMG-IV): sequencing the most valuable type-strain genomes for metagenomic binning, comparative biology and taxonomic classification.</title>
        <authorList>
            <person name="Goeker M."/>
        </authorList>
    </citation>
    <scope>NUCLEOTIDE SEQUENCE [LARGE SCALE GENOMIC DNA]</scope>
    <source>
        <strain evidence="2 3">DSM 44831</strain>
    </source>
</reference>
<feature type="chain" id="PRO_5045551702" description="Secreted protein" evidence="1">
    <location>
        <begin position="25"/>
        <end position="187"/>
    </location>
</feature>
<evidence type="ECO:0008006" key="4">
    <source>
        <dbReference type="Google" id="ProtNLM"/>
    </source>
</evidence>
<dbReference type="Proteomes" id="UP000798951">
    <property type="component" value="Unassembled WGS sequence"/>
</dbReference>